<dbReference type="AlphaFoldDB" id="F4LK10"/>
<dbReference type="STRING" id="906968.Trebr_2057"/>
<sequence length="269" mass="31716">MLTFELLVSTMHKNQEQVLQMLQDENIHCDSVVINQCDENKNEELRFENQSVRIFYTTERGLSRSRNMAIRNARADIVAIADDDLFYYDSFDRTILNYYEKNSMADVVMFNMDSFMKKFGNHETKCKFTELGTYISVQTCLNRSALLKKNVWFRETFGTGSKVFDAGEENIFLADCFRSGLKIYYCPDKILKHEQSDSTWFKGFNDPKFLSDRGAIYCAISPVFSWLYYLRFVIVKRKIIKPISMAQAFKLILNGRKKYKRFLKEEKKI</sequence>
<dbReference type="KEGG" id="tbe:Trebr_2057"/>
<dbReference type="eggNOG" id="COG0463">
    <property type="taxonomic scope" value="Bacteria"/>
</dbReference>
<dbReference type="Pfam" id="PF00535">
    <property type="entry name" value="Glycos_transf_2"/>
    <property type="match status" value="1"/>
</dbReference>
<dbReference type="CDD" id="cd00761">
    <property type="entry name" value="Glyco_tranf_GTA_type"/>
    <property type="match status" value="1"/>
</dbReference>
<dbReference type="OrthoDB" id="9778406at2"/>
<evidence type="ECO:0000256" key="1">
    <source>
        <dbReference type="SAM" id="Phobius"/>
    </source>
</evidence>
<keyword evidence="1" id="KW-0472">Membrane</keyword>
<dbReference type="GO" id="GO:0016740">
    <property type="term" value="F:transferase activity"/>
    <property type="evidence" value="ECO:0007669"/>
    <property type="project" value="UniProtKB-KW"/>
</dbReference>
<dbReference type="Gene3D" id="3.90.550.10">
    <property type="entry name" value="Spore Coat Polysaccharide Biosynthesis Protein SpsA, Chain A"/>
    <property type="match status" value="1"/>
</dbReference>
<feature type="domain" description="Glycosyltransferase 2-like" evidence="2">
    <location>
        <begin position="44"/>
        <end position="127"/>
    </location>
</feature>
<protein>
    <submittedName>
        <fullName evidence="3">Glycosyl transferase family 2</fullName>
    </submittedName>
</protein>
<evidence type="ECO:0000313" key="4">
    <source>
        <dbReference type="Proteomes" id="UP000006546"/>
    </source>
</evidence>
<dbReference type="EMBL" id="CP002696">
    <property type="protein sequence ID" value="AEE17472.1"/>
    <property type="molecule type" value="Genomic_DNA"/>
</dbReference>
<dbReference type="RefSeq" id="WP_013759175.1">
    <property type="nucleotide sequence ID" value="NC_015500.1"/>
</dbReference>
<keyword evidence="1" id="KW-1133">Transmembrane helix</keyword>
<accession>F4LK10</accession>
<dbReference type="HOGENOM" id="CLU_025996_19_8_12"/>
<evidence type="ECO:0000259" key="2">
    <source>
        <dbReference type="Pfam" id="PF00535"/>
    </source>
</evidence>
<proteinExistence type="predicted"/>
<gene>
    <name evidence="3" type="ordered locus">Trebr_2057</name>
</gene>
<organism evidence="3 4">
    <name type="scientific">Treponema brennaborense (strain DSM 12168 / CIP 105900 / DD5/3)</name>
    <dbReference type="NCBI Taxonomy" id="906968"/>
    <lineage>
        <taxon>Bacteria</taxon>
        <taxon>Pseudomonadati</taxon>
        <taxon>Spirochaetota</taxon>
        <taxon>Spirochaetia</taxon>
        <taxon>Spirochaetales</taxon>
        <taxon>Treponemataceae</taxon>
        <taxon>Treponema</taxon>
    </lineage>
</organism>
<keyword evidence="1" id="KW-0812">Transmembrane</keyword>
<dbReference type="InterPro" id="IPR029044">
    <property type="entry name" value="Nucleotide-diphossugar_trans"/>
</dbReference>
<dbReference type="Proteomes" id="UP000006546">
    <property type="component" value="Chromosome"/>
</dbReference>
<dbReference type="InterPro" id="IPR001173">
    <property type="entry name" value="Glyco_trans_2-like"/>
</dbReference>
<dbReference type="SUPFAM" id="SSF53448">
    <property type="entry name" value="Nucleotide-diphospho-sugar transferases"/>
    <property type="match status" value="1"/>
</dbReference>
<feature type="transmembrane region" description="Helical" evidence="1">
    <location>
        <begin position="214"/>
        <end position="234"/>
    </location>
</feature>
<keyword evidence="3" id="KW-0808">Transferase</keyword>
<evidence type="ECO:0000313" key="3">
    <source>
        <dbReference type="EMBL" id="AEE17472.1"/>
    </source>
</evidence>
<name>F4LK10_TREBD</name>
<reference evidence="4" key="1">
    <citation type="submission" date="2011-04" db="EMBL/GenBank/DDBJ databases">
        <title>The complete genome of Treponema brennaborense DSM 12168.</title>
        <authorList>
            <person name="Lucas S."/>
            <person name="Han J."/>
            <person name="Lapidus A."/>
            <person name="Bruce D."/>
            <person name="Goodwin L."/>
            <person name="Pitluck S."/>
            <person name="Peters L."/>
            <person name="Kyrpides N."/>
            <person name="Mavromatis K."/>
            <person name="Ivanova N."/>
            <person name="Mikhailova N."/>
            <person name="Pagani I."/>
            <person name="Teshima H."/>
            <person name="Detter J.C."/>
            <person name="Tapia R."/>
            <person name="Han C."/>
            <person name="Land M."/>
            <person name="Hauser L."/>
            <person name="Markowitz V."/>
            <person name="Cheng J.-F."/>
            <person name="Hugenholtz P."/>
            <person name="Woyke T."/>
            <person name="Wu D."/>
            <person name="Gronow S."/>
            <person name="Wellnitz S."/>
            <person name="Brambilla E."/>
            <person name="Klenk H.-P."/>
            <person name="Eisen J.A."/>
        </authorList>
    </citation>
    <scope>NUCLEOTIDE SEQUENCE [LARGE SCALE GENOMIC DNA]</scope>
    <source>
        <strain evidence="4">DSM 12168 / CIP 105900 / DD5/3</strain>
    </source>
</reference>
<keyword evidence="4" id="KW-1185">Reference proteome</keyword>